<dbReference type="Pfam" id="PF10087">
    <property type="entry name" value="DUF2325"/>
    <property type="match status" value="1"/>
</dbReference>
<keyword evidence="2" id="KW-0175">Coiled coil</keyword>
<dbReference type="InterPro" id="IPR016772">
    <property type="entry name" value="UCP020408"/>
</dbReference>
<dbReference type="RefSeq" id="WP_133604322.1">
    <property type="nucleotide sequence ID" value="NZ_JAUFPJ010000008.1"/>
</dbReference>
<proteinExistence type="inferred from homology"/>
<dbReference type="AlphaFoldDB" id="A0A4R6N2Q9"/>
<evidence type="ECO:0000313" key="4">
    <source>
        <dbReference type="EMBL" id="TDP07522.1"/>
    </source>
</evidence>
<feature type="coiled-coil region" evidence="2">
    <location>
        <begin position="264"/>
        <end position="305"/>
    </location>
</feature>
<dbReference type="Proteomes" id="UP000295357">
    <property type="component" value="Unassembled WGS sequence"/>
</dbReference>
<feature type="compositionally biased region" description="Basic and acidic residues" evidence="3">
    <location>
        <begin position="432"/>
        <end position="441"/>
    </location>
</feature>
<evidence type="ECO:0000256" key="1">
    <source>
        <dbReference type="ARBA" id="ARBA00007189"/>
    </source>
</evidence>
<dbReference type="OrthoDB" id="5296275at2"/>
<evidence type="ECO:0000256" key="2">
    <source>
        <dbReference type="SAM" id="Coils"/>
    </source>
</evidence>
<dbReference type="EMBL" id="SNXE01000007">
    <property type="protein sequence ID" value="TDP07522.1"/>
    <property type="molecule type" value="Genomic_DNA"/>
</dbReference>
<feature type="compositionally biased region" description="Low complexity" evidence="3">
    <location>
        <begin position="448"/>
        <end position="457"/>
    </location>
</feature>
<comment type="similarity">
    <text evidence="1">Belongs to the UPF0751 family.</text>
</comment>
<comment type="caution">
    <text evidence="4">The sequence shown here is derived from an EMBL/GenBank/DDBJ whole genome shotgun (WGS) entry which is preliminary data.</text>
</comment>
<reference evidence="4 5" key="1">
    <citation type="submission" date="2019-03" db="EMBL/GenBank/DDBJ databases">
        <title>Genomic Encyclopedia of Type Strains, Phase IV (KMG-IV): sequencing the most valuable type-strain genomes for metagenomic binning, comparative biology and taxonomic classification.</title>
        <authorList>
            <person name="Goeker M."/>
        </authorList>
    </citation>
    <scope>NUCLEOTIDE SEQUENCE [LARGE SCALE GENOMIC DNA]</scope>
    <source>
        <strain evidence="4 5">DSM 25082</strain>
    </source>
</reference>
<sequence length="465" mass="51713">MCDKPNIFSPLLAAQDDAPTRPALPAALKQRLEPCSEARELREALRGSRRRRLWELPSQALCPVIGVCLPMPVLRRRLGKSLGGVPLNTDYDLHCGAINECARRSPIAETLQRELDQRYAQALRQAAQHKSAEALGRWWQAAQNGSDVAGSLWATLTHARCEPELQEQVLRDIHMLQHQVGAANRADLQRLEALADENQVLARELAQAQSRSSRLLAERQHQIEALEAERLRLRGELLARDSLLAGLREEFAALEAAMPGLRHRQEQAQQIRQQQERMHQLERALLHAQQQLEREQRRRQEALQAAPQQAVPVEAAARTEPVPVPVLNERAVLCVGGRQSVVPIYRQLIERTGGRFLHHDGGEEDAVAKLDASLAAADLVICQTGCISHDAYWRVKDHCKRHGKRCVYIESPSASSLRRALGALEQMAPDTPLKEPLKEPPDPPPAQPALAPRMAAPSGSESDPS</sequence>
<accession>A0A4R6N2Q9</accession>
<keyword evidence="5" id="KW-1185">Reference proteome</keyword>
<protein>
    <submittedName>
        <fullName evidence="4">Uncharacterized protein DUF2325</fullName>
    </submittedName>
</protein>
<gene>
    <name evidence="4" type="ORF">DFR39_10755</name>
</gene>
<feature type="region of interest" description="Disordered" evidence="3">
    <location>
        <begin position="427"/>
        <end position="465"/>
    </location>
</feature>
<feature type="coiled-coil region" evidence="2">
    <location>
        <begin position="191"/>
        <end position="236"/>
    </location>
</feature>
<organism evidence="4 5">
    <name type="scientific">Roseateles asaccharophilus</name>
    <dbReference type="NCBI Taxonomy" id="582607"/>
    <lineage>
        <taxon>Bacteria</taxon>
        <taxon>Pseudomonadati</taxon>
        <taxon>Pseudomonadota</taxon>
        <taxon>Betaproteobacteria</taxon>
        <taxon>Burkholderiales</taxon>
        <taxon>Sphaerotilaceae</taxon>
        <taxon>Roseateles</taxon>
    </lineage>
</organism>
<evidence type="ECO:0000313" key="5">
    <source>
        <dbReference type="Proteomes" id="UP000295357"/>
    </source>
</evidence>
<name>A0A4R6N2Q9_9BURK</name>
<evidence type="ECO:0000256" key="3">
    <source>
        <dbReference type="SAM" id="MobiDB-lite"/>
    </source>
</evidence>